<evidence type="ECO:0000313" key="2">
    <source>
        <dbReference type="EMBL" id="SUZ93934.1"/>
    </source>
</evidence>
<reference evidence="2" key="1">
    <citation type="submission" date="2018-05" db="EMBL/GenBank/DDBJ databases">
        <authorList>
            <person name="Lanie J.A."/>
            <person name="Ng W.-L."/>
            <person name="Kazmierczak K.M."/>
            <person name="Andrzejewski T.M."/>
            <person name="Davidsen T.M."/>
            <person name="Wayne K.J."/>
            <person name="Tettelin H."/>
            <person name="Glass J.I."/>
            <person name="Rusch D."/>
            <person name="Podicherti R."/>
            <person name="Tsui H.-C.T."/>
            <person name="Winkler M.E."/>
        </authorList>
    </citation>
    <scope>NUCLEOTIDE SEQUENCE</scope>
</reference>
<organism evidence="2">
    <name type="scientific">marine metagenome</name>
    <dbReference type="NCBI Taxonomy" id="408172"/>
    <lineage>
        <taxon>unclassified sequences</taxon>
        <taxon>metagenomes</taxon>
        <taxon>ecological metagenomes</taxon>
    </lineage>
</organism>
<sequence>VKWDLAIQHLVWRNPDVIVAKIGGRSCVECCNLLVQQGSIRVIQRERLTDRAINKPAPFGYPFGELSPVIGDGLVMDRAGRVGQEDAADTIRMKHSGSHAGPATHGLADNGGGVDLGRVQNGQ</sequence>
<gene>
    <name evidence="2" type="ORF">METZ01_LOCUS46788</name>
</gene>
<accession>A0A381RRT0</accession>
<dbReference type="EMBL" id="UINC01002189">
    <property type="protein sequence ID" value="SUZ93934.1"/>
    <property type="molecule type" value="Genomic_DNA"/>
</dbReference>
<evidence type="ECO:0000256" key="1">
    <source>
        <dbReference type="SAM" id="MobiDB-lite"/>
    </source>
</evidence>
<dbReference type="AlphaFoldDB" id="A0A381RRT0"/>
<feature type="region of interest" description="Disordered" evidence="1">
    <location>
        <begin position="95"/>
        <end position="123"/>
    </location>
</feature>
<feature type="non-terminal residue" evidence="2">
    <location>
        <position position="1"/>
    </location>
</feature>
<proteinExistence type="predicted"/>
<name>A0A381RRT0_9ZZZZ</name>
<protein>
    <submittedName>
        <fullName evidence="2">Uncharacterized protein</fullName>
    </submittedName>
</protein>